<dbReference type="RefSeq" id="WP_373302903.1">
    <property type="nucleotide sequence ID" value="NZ_BMWD01000003.1"/>
</dbReference>
<feature type="compositionally biased region" description="Low complexity" evidence="1">
    <location>
        <begin position="119"/>
        <end position="134"/>
    </location>
</feature>
<evidence type="ECO:0000313" key="2">
    <source>
        <dbReference type="EMBL" id="GGX45511.1"/>
    </source>
</evidence>
<protein>
    <submittedName>
        <fullName evidence="2">Uncharacterized protein</fullName>
    </submittedName>
</protein>
<sequence length="173" mass="18128">MSEIAGQTGPTTGATGKIPGEPRHRTAATAVVHESYSFACMRCGHGWEQAYEIEHRLDTGGTEFVTYVADGRVVPSPLSRPTCVNCDGHVVRIMRAGQVSSVQSLARRPAPGRPRRPADASATASAADADTSTDVSDGQGGAGAAGPSTGPAGRQHHWHLSDLLHPFQHRRAG</sequence>
<evidence type="ECO:0000256" key="1">
    <source>
        <dbReference type="SAM" id="MobiDB-lite"/>
    </source>
</evidence>
<dbReference type="Proteomes" id="UP000645555">
    <property type="component" value="Unassembled WGS sequence"/>
</dbReference>
<comment type="caution">
    <text evidence="2">The sequence shown here is derived from an EMBL/GenBank/DDBJ whole genome shotgun (WGS) entry which is preliminary data.</text>
</comment>
<reference evidence="2" key="1">
    <citation type="journal article" date="2014" name="Int. J. Syst. Evol. Microbiol.">
        <title>Complete genome sequence of Corynebacterium casei LMG S-19264T (=DSM 44701T), isolated from a smear-ripened cheese.</title>
        <authorList>
            <consortium name="US DOE Joint Genome Institute (JGI-PGF)"/>
            <person name="Walter F."/>
            <person name="Albersmeier A."/>
            <person name="Kalinowski J."/>
            <person name="Ruckert C."/>
        </authorList>
    </citation>
    <scope>NUCLEOTIDE SEQUENCE</scope>
    <source>
        <strain evidence="2">JCM 4956</strain>
    </source>
</reference>
<dbReference type="EMBL" id="BMWD01000003">
    <property type="protein sequence ID" value="GGX45511.1"/>
    <property type="molecule type" value="Genomic_DNA"/>
</dbReference>
<accession>A0A918N7U7</accession>
<reference evidence="2" key="2">
    <citation type="submission" date="2020-09" db="EMBL/GenBank/DDBJ databases">
        <authorList>
            <person name="Sun Q."/>
            <person name="Ohkuma M."/>
        </authorList>
    </citation>
    <scope>NUCLEOTIDE SEQUENCE</scope>
    <source>
        <strain evidence="2">JCM 4956</strain>
    </source>
</reference>
<proteinExistence type="predicted"/>
<dbReference type="AlphaFoldDB" id="A0A918N7U7"/>
<organism evidence="2 3">
    <name type="scientific">Streptomyces fructofermentans</name>
    <dbReference type="NCBI Taxonomy" id="152141"/>
    <lineage>
        <taxon>Bacteria</taxon>
        <taxon>Bacillati</taxon>
        <taxon>Actinomycetota</taxon>
        <taxon>Actinomycetes</taxon>
        <taxon>Kitasatosporales</taxon>
        <taxon>Streptomycetaceae</taxon>
        <taxon>Streptomyces</taxon>
    </lineage>
</organism>
<gene>
    <name evidence="2" type="ORF">GCM10010515_10320</name>
</gene>
<keyword evidence="3" id="KW-1185">Reference proteome</keyword>
<feature type="region of interest" description="Disordered" evidence="1">
    <location>
        <begin position="1"/>
        <end position="23"/>
    </location>
</feature>
<evidence type="ECO:0000313" key="3">
    <source>
        <dbReference type="Proteomes" id="UP000645555"/>
    </source>
</evidence>
<name>A0A918N7U7_9ACTN</name>
<feature type="region of interest" description="Disordered" evidence="1">
    <location>
        <begin position="100"/>
        <end position="156"/>
    </location>
</feature>
<feature type="compositionally biased region" description="Low complexity" evidence="1">
    <location>
        <begin position="1"/>
        <end position="16"/>
    </location>
</feature>